<dbReference type="AlphaFoldDB" id="W7F0I9"/>
<proteinExistence type="inferred from homology"/>
<evidence type="ECO:0008006" key="12">
    <source>
        <dbReference type="Google" id="ProtNLM"/>
    </source>
</evidence>
<keyword evidence="7 8" id="KW-0349">Heme</keyword>
<keyword evidence="9" id="KW-0812">Transmembrane</keyword>
<protein>
    <recommendedName>
        <fullName evidence="12">Cytochrome P450 monooxygenase</fullName>
    </recommendedName>
</protein>
<dbReference type="GO" id="GO:0016705">
    <property type="term" value="F:oxidoreductase activity, acting on paired donors, with incorporation or reduction of molecular oxygen"/>
    <property type="evidence" value="ECO:0007669"/>
    <property type="project" value="InterPro"/>
</dbReference>
<feature type="transmembrane region" description="Helical" evidence="9">
    <location>
        <begin position="12"/>
        <end position="32"/>
    </location>
</feature>
<dbReference type="InterPro" id="IPR002403">
    <property type="entry name" value="Cyt_P450_E_grp-IV"/>
</dbReference>
<dbReference type="PRINTS" id="PR00465">
    <property type="entry name" value="EP450IV"/>
</dbReference>
<dbReference type="InterPro" id="IPR036396">
    <property type="entry name" value="Cyt_P450_sf"/>
</dbReference>
<evidence type="ECO:0000256" key="4">
    <source>
        <dbReference type="ARBA" id="ARBA00022723"/>
    </source>
</evidence>
<dbReference type="PANTHER" id="PTHR46206:SF7">
    <property type="entry name" value="P450, PUTATIVE (EUROFUNG)-RELATED"/>
    <property type="match status" value="1"/>
</dbReference>
<evidence type="ECO:0000256" key="6">
    <source>
        <dbReference type="ARBA" id="ARBA00023004"/>
    </source>
</evidence>
<organism evidence="10 11">
    <name type="scientific">Bipolaris victoriae (strain FI3)</name>
    <name type="common">Victoria blight of oats agent</name>
    <name type="synonym">Cochliobolus victoriae</name>
    <dbReference type="NCBI Taxonomy" id="930091"/>
    <lineage>
        <taxon>Eukaryota</taxon>
        <taxon>Fungi</taxon>
        <taxon>Dikarya</taxon>
        <taxon>Ascomycota</taxon>
        <taxon>Pezizomycotina</taxon>
        <taxon>Dothideomycetes</taxon>
        <taxon>Pleosporomycetidae</taxon>
        <taxon>Pleosporales</taxon>
        <taxon>Pleosporineae</taxon>
        <taxon>Pleosporaceae</taxon>
        <taxon>Bipolaris</taxon>
    </lineage>
</organism>
<accession>W7F0I9</accession>
<dbReference type="HOGENOM" id="CLU_022195_0_0_1"/>
<evidence type="ECO:0000313" key="10">
    <source>
        <dbReference type="EMBL" id="EUN32704.1"/>
    </source>
</evidence>
<keyword evidence="4 7" id="KW-0479">Metal-binding</keyword>
<feature type="binding site" description="axial binding residue" evidence="7">
    <location>
        <position position="450"/>
    </location>
    <ligand>
        <name>heme</name>
        <dbReference type="ChEBI" id="CHEBI:30413"/>
    </ligand>
    <ligandPart>
        <name>Fe</name>
        <dbReference type="ChEBI" id="CHEBI:18248"/>
    </ligandPart>
</feature>
<dbReference type="PROSITE" id="PS00086">
    <property type="entry name" value="CYTOCHROME_P450"/>
    <property type="match status" value="1"/>
</dbReference>
<evidence type="ECO:0000313" key="11">
    <source>
        <dbReference type="Proteomes" id="UP000054337"/>
    </source>
</evidence>
<keyword evidence="8" id="KW-0503">Monooxygenase</keyword>
<evidence type="ECO:0000256" key="5">
    <source>
        <dbReference type="ARBA" id="ARBA00023002"/>
    </source>
</evidence>
<dbReference type="GO" id="GO:0004497">
    <property type="term" value="F:monooxygenase activity"/>
    <property type="evidence" value="ECO:0007669"/>
    <property type="project" value="UniProtKB-KW"/>
</dbReference>
<comment type="similarity">
    <text evidence="3 8">Belongs to the cytochrome P450 family.</text>
</comment>
<dbReference type="EMBL" id="KI968692">
    <property type="protein sequence ID" value="EUN32704.1"/>
    <property type="molecule type" value="Genomic_DNA"/>
</dbReference>
<evidence type="ECO:0000256" key="7">
    <source>
        <dbReference type="PIRSR" id="PIRSR602403-1"/>
    </source>
</evidence>
<evidence type="ECO:0000256" key="9">
    <source>
        <dbReference type="SAM" id="Phobius"/>
    </source>
</evidence>
<dbReference type="PRINTS" id="PR00385">
    <property type="entry name" value="P450"/>
</dbReference>
<dbReference type="GeneID" id="26255067"/>
<keyword evidence="9" id="KW-1133">Transmembrane helix</keyword>
<keyword evidence="6 7" id="KW-0408">Iron</keyword>
<reference evidence="10 11" key="1">
    <citation type="journal article" date="2013" name="PLoS Genet.">
        <title>Comparative genome structure, secondary metabolite, and effector coding capacity across Cochliobolus pathogens.</title>
        <authorList>
            <person name="Condon B.J."/>
            <person name="Leng Y."/>
            <person name="Wu D."/>
            <person name="Bushley K.E."/>
            <person name="Ohm R.A."/>
            <person name="Otillar R."/>
            <person name="Martin J."/>
            <person name="Schackwitz W."/>
            <person name="Grimwood J."/>
            <person name="MohdZainudin N."/>
            <person name="Xue C."/>
            <person name="Wang R."/>
            <person name="Manning V.A."/>
            <person name="Dhillon B."/>
            <person name="Tu Z.J."/>
            <person name="Steffenson B.J."/>
            <person name="Salamov A."/>
            <person name="Sun H."/>
            <person name="Lowry S."/>
            <person name="LaButti K."/>
            <person name="Han J."/>
            <person name="Copeland A."/>
            <person name="Lindquist E."/>
            <person name="Barry K."/>
            <person name="Schmutz J."/>
            <person name="Baker S.E."/>
            <person name="Ciuffetti L.M."/>
            <person name="Grigoriev I.V."/>
            <person name="Zhong S."/>
            <person name="Turgeon B.G."/>
        </authorList>
    </citation>
    <scope>NUCLEOTIDE SEQUENCE [LARGE SCALE GENOMIC DNA]</scope>
    <source>
        <strain evidence="10 11">FI3</strain>
    </source>
</reference>
<dbReference type="InterPro" id="IPR001128">
    <property type="entry name" value="Cyt_P450"/>
</dbReference>
<keyword evidence="5 8" id="KW-0560">Oxidoreductase</keyword>
<dbReference type="Pfam" id="PF00067">
    <property type="entry name" value="p450"/>
    <property type="match status" value="1"/>
</dbReference>
<keyword evidence="9" id="KW-0472">Membrane</keyword>
<evidence type="ECO:0000256" key="3">
    <source>
        <dbReference type="ARBA" id="ARBA00010617"/>
    </source>
</evidence>
<dbReference type="CDD" id="cd11041">
    <property type="entry name" value="CYP503A1-like"/>
    <property type="match status" value="1"/>
</dbReference>
<dbReference type="PANTHER" id="PTHR46206">
    <property type="entry name" value="CYTOCHROME P450"/>
    <property type="match status" value="1"/>
</dbReference>
<comment type="pathway">
    <text evidence="2">Mycotoxin biosynthesis.</text>
</comment>
<gene>
    <name evidence="10" type="ORF">COCVIDRAFT_32765</name>
</gene>
<dbReference type="InterPro" id="IPR017972">
    <property type="entry name" value="Cyt_P450_CS"/>
</dbReference>
<evidence type="ECO:0000256" key="2">
    <source>
        <dbReference type="ARBA" id="ARBA00004685"/>
    </source>
</evidence>
<dbReference type="SUPFAM" id="SSF48264">
    <property type="entry name" value="Cytochrome P450"/>
    <property type="match status" value="1"/>
</dbReference>
<keyword evidence="11" id="KW-1185">Reference proteome</keyword>
<evidence type="ECO:0000256" key="8">
    <source>
        <dbReference type="RuleBase" id="RU000461"/>
    </source>
</evidence>
<dbReference type="GO" id="GO:0005506">
    <property type="term" value="F:iron ion binding"/>
    <property type="evidence" value="ECO:0007669"/>
    <property type="project" value="InterPro"/>
</dbReference>
<evidence type="ECO:0000256" key="1">
    <source>
        <dbReference type="ARBA" id="ARBA00001971"/>
    </source>
</evidence>
<sequence>MDPKTAVGVPQFLQMMGVAVFIFAAYAIWPVIQRKWYLAKFPSMNEYGTGEKYRQTYLSSAREIYEKGYTKFKNSCYALMNEQGIPTVVIPASLLPELRKLPEDVLSRREAISQLMEIDHTRMDPGSPTPTNSVKADLTPALARLNLTICNEVDDGLKELMPPCKDWTEVKIFDTLTLLIAKVSGRVFVGPEVCQDPEYIDTAANYTLEFMNAVHSVKALRPWLKPYLGPRTPEVKKLRQREKLAEKILRPLIEDRIHRKANDPSWKEPDDLVQWMLNRRNEQESVKDLVQYQLTMIFAAIHTTTATATSILYTLAVTPQYIEPLREEIRSVLPADGAITFRALQQMEKLDSYIKEVMRVSPAFLTSFVRYAKQGFTLSTGAYIPAGVYIEAPAFSIYNDAQFYASPENFDGFRSYRIRRESGKAQDIARNQSVTSNETNLNFGYGRHACPGRFFAVNEIKMVMARVLLQYNVKMPGGKMDMYSPVEWGTHSNPDASKTLLFRKVEV</sequence>
<dbReference type="RefSeq" id="XP_014562324.1">
    <property type="nucleotide sequence ID" value="XM_014706838.1"/>
</dbReference>
<name>W7F0I9_BIPV3</name>
<comment type="cofactor">
    <cofactor evidence="1 7">
        <name>heme</name>
        <dbReference type="ChEBI" id="CHEBI:30413"/>
    </cofactor>
</comment>
<dbReference type="Gene3D" id="1.10.630.10">
    <property type="entry name" value="Cytochrome P450"/>
    <property type="match status" value="1"/>
</dbReference>
<dbReference type="GO" id="GO:0020037">
    <property type="term" value="F:heme binding"/>
    <property type="evidence" value="ECO:0007669"/>
    <property type="project" value="InterPro"/>
</dbReference>
<dbReference type="Proteomes" id="UP000054337">
    <property type="component" value="Unassembled WGS sequence"/>
</dbReference>